<keyword evidence="2" id="KW-1185">Reference proteome</keyword>
<name>A0ABS4IWV1_9BACL</name>
<reference evidence="1 2" key="1">
    <citation type="submission" date="2021-03" db="EMBL/GenBank/DDBJ databases">
        <title>Genomic Encyclopedia of Type Strains, Phase IV (KMG-IV): sequencing the most valuable type-strain genomes for metagenomic binning, comparative biology and taxonomic classification.</title>
        <authorList>
            <person name="Goeker M."/>
        </authorList>
    </citation>
    <scope>NUCLEOTIDE SEQUENCE [LARGE SCALE GENOMIC DNA]</scope>
    <source>
        <strain evidence="1 2">DSM 26048</strain>
    </source>
</reference>
<dbReference type="EMBL" id="JAGGLB010000011">
    <property type="protein sequence ID" value="MBP1991993.1"/>
    <property type="molecule type" value="Genomic_DNA"/>
</dbReference>
<protein>
    <submittedName>
        <fullName evidence="1">Uncharacterized protein</fullName>
    </submittedName>
</protein>
<sequence>MSQAVHSFYAPFSIIIKRYGKIGVNELWMILG</sequence>
<comment type="caution">
    <text evidence="1">The sequence shown here is derived from an EMBL/GenBank/DDBJ whole genome shotgun (WGS) entry which is preliminary data.</text>
</comment>
<gene>
    <name evidence="1" type="ORF">J2Z66_003601</name>
</gene>
<accession>A0ABS4IWV1</accession>
<dbReference type="Proteomes" id="UP001519287">
    <property type="component" value="Unassembled WGS sequence"/>
</dbReference>
<organism evidence="1 2">
    <name type="scientific">Paenibacillus eucommiae</name>
    <dbReference type="NCBI Taxonomy" id="1355755"/>
    <lineage>
        <taxon>Bacteria</taxon>
        <taxon>Bacillati</taxon>
        <taxon>Bacillota</taxon>
        <taxon>Bacilli</taxon>
        <taxon>Bacillales</taxon>
        <taxon>Paenibacillaceae</taxon>
        <taxon>Paenibacillus</taxon>
    </lineage>
</organism>
<evidence type="ECO:0000313" key="1">
    <source>
        <dbReference type="EMBL" id="MBP1991993.1"/>
    </source>
</evidence>
<proteinExistence type="predicted"/>
<evidence type="ECO:0000313" key="2">
    <source>
        <dbReference type="Proteomes" id="UP001519287"/>
    </source>
</evidence>